<dbReference type="GO" id="GO:0003677">
    <property type="term" value="F:DNA binding"/>
    <property type="evidence" value="ECO:0007669"/>
    <property type="project" value="UniProtKB-KW"/>
</dbReference>
<dbReference type="EMBL" id="JACHJU010000002">
    <property type="protein sequence ID" value="MBB4940734.1"/>
    <property type="molecule type" value="Genomic_DNA"/>
</dbReference>
<keyword evidence="2" id="KW-0238">DNA-binding</keyword>
<evidence type="ECO:0000313" key="3">
    <source>
        <dbReference type="Proteomes" id="UP000534286"/>
    </source>
</evidence>
<feature type="region of interest" description="Disordered" evidence="1">
    <location>
        <begin position="1"/>
        <end position="22"/>
    </location>
</feature>
<accession>A0A7W7RYQ9</accession>
<dbReference type="Proteomes" id="UP000534286">
    <property type="component" value="Unassembled WGS sequence"/>
</dbReference>
<proteinExistence type="predicted"/>
<keyword evidence="3" id="KW-1185">Reference proteome</keyword>
<reference evidence="2 3" key="1">
    <citation type="submission" date="2020-08" db="EMBL/GenBank/DDBJ databases">
        <title>Sequencing the genomes of 1000 actinobacteria strains.</title>
        <authorList>
            <person name="Klenk H.-P."/>
        </authorList>
    </citation>
    <scope>NUCLEOTIDE SEQUENCE [LARGE SCALE GENOMIC DNA]</scope>
    <source>
        <strain evidence="2 3">DSM 43023</strain>
    </source>
</reference>
<dbReference type="RefSeq" id="WP_184756899.1">
    <property type="nucleotide sequence ID" value="NZ_BAABEK010000005.1"/>
</dbReference>
<protein>
    <submittedName>
        <fullName evidence="2">DNA-binding transcriptional MerR regulator</fullName>
    </submittedName>
</protein>
<gene>
    <name evidence="2" type="ORF">FHR32_005111</name>
</gene>
<sequence length="63" mass="7145">MSSDPQPHDVVTPTQAAREWGVPPGTVRSWISRAGVEPLGRIGRYNVYDYRRLAELERDHRAA</sequence>
<dbReference type="InterPro" id="IPR009061">
    <property type="entry name" value="DNA-bd_dom_put_sf"/>
</dbReference>
<name>A0A7W7RYQ9_9ACTN</name>
<evidence type="ECO:0000313" key="2">
    <source>
        <dbReference type="EMBL" id="MBB4940734.1"/>
    </source>
</evidence>
<evidence type="ECO:0000256" key="1">
    <source>
        <dbReference type="SAM" id="MobiDB-lite"/>
    </source>
</evidence>
<dbReference type="SUPFAM" id="SSF46955">
    <property type="entry name" value="Putative DNA-binding domain"/>
    <property type="match status" value="1"/>
</dbReference>
<comment type="caution">
    <text evidence="2">The sequence shown here is derived from an EMBL/GenBank/DDBJ whole genome shotgun (WGS) entry which is preliminary data.</text>
</comment>
<dbReference type="AlphaFoldDB" id="A0A7W7RYQ9"/>
<organism evidence="2 3">
    <name type="scientific">Streptosporangium album</name>
    <dbReference type="NCBI Taxonomy" id="47479"/>
    <lineage>
        <taxon>Bacteria</taxon>
        <taxon>Bacillati</taxon>
        <taxon>Actinomycetota</taxon>
        <taxon>Actinomycetes</taxon>
        <taxon>Streptosporangiales</taxon>
        <taxon>Streptosporangiaceae</taxon>
        <taxon>Streptosporangium</taxon>
    </lineage>
</organism>